<feature type="domain" description="Histidine kinase" evidence="8">
    <location>
        <begin position="358"/>
        <end position="574"/>
    </location>
</feature>
<feature type="transmembrane region" description="Helical" evidence="7">
    <location>
        <begin position="117"/>
        <end position="136"/>
    </location>
</feature>
<keyword evidence="7" id="KW-0472">Membrane</keyword>
<evidence type="ECO:0000256" key="7">
    <source>
        <dbReference type="SAM" id="Phobius"/>
    </source>
</evidence>
<keyword evidence="5 10" id="KW-0418">Kinase</keyword>
<organism evidence="10 11">
    <name type="scientific">Trichlorobacter ammonificans</name>
    <dbReference type="NCBI Taxonomy" id="2916410"/>
    <lineage>
        <taxon>Bacteria</taxon>
        <taxon>Pseudomonadati</taxon>
        <taxon>Thermodesulfobacteriota</taxon>
        <taxon>Desulfuromonadia</taxon>
        <taxon>Geobacterales</taxon>
        <taxon>Geobacteraceae</taxon>
        <taxon>Trichlorobacter</taxon>
    </lineage>
</organism>
<feature type="domain" description="PAC" evidence="9">
    <location>
        <begin position="289"/>
        <end position="340"/>
    </location>
</feature>
<dbReference type="InterPro" id="IPR036097">
    <property type="entry name" value="HisK_dim/P_sf"/>
</dbReference>
<dbReference type="InterPro" id="IPR050736">
    <property type="entry name" value="Sensor_HK_Regulatory"/>
</dbReference>
<dbReference type="PANTHER" id="PTHR43711">
    <property type="entry name" value="TWO-COMPONENT HISTIDINE KINASE"/>
    <property type="match status" value="1"/>
</dbReference>
<dbReference type="InterPro" id="IPR005467">
    <property type="entry name" value="His_kinase_dom"/>
</dbReference>
<dbReference type="InterPro" id="IPR004358">
    <property type="entry name" value="Sig_transdc_His_kin-like_C"/>
</dbReference>
<keyword evidence="7" id="KW-0812">Transmembrane</keyword>
<dbReference type="SMART" id="SM00388">
    <property type="entry name" value="HisKA"/>
    <property type="match status" value="1"/>
</dbReference>
<dbReference type="PROSITE" id="PS50113">
    <property type="entry name" value="PAC"/>
    <property type="match status" value="1"/>
</dbReference>
<keyword evidence="7" id="KW-1133">Transmembrane helix</keyword>
<dbReference type="EMBL" id="OW150024">
    <property type="protein sequence ID" value="CAH2031833.1"/>
    <property type="molecule type" value="Genomic_DNA"/>
</dbReference>
<protein>
    <recommendedName>
        <fullName evidence="2">histidine kinase</fullName>
        <ecNumber evidence="2">2.7.13.3</ecNumber>
    </recommendedName>
</protein>
<dbReference type="InterPro" id="IPR000014">
    <property type="entry name" value="PAS"/>
</dbReference>
<evidence type="ECO:0000256" key="4">
    <source>
        <dbReference type="ARBA" id="ARBA00022679"/>
    </source>
</evidence>
<dbReference type="RefSeq" id="WP_305732626.1">
    <property type="nucleotide sequence ID" value="NZ_OW150024.1"/>
</dbReference>
<dbReference type="SUPFAM" id="SSF47384">
    <property type="entry name" value="Homodimeric domain of signal transducing histidine kinase"/>
    <property type="match status" value="1"/>
</dbReference>
<dbReference type="Pfam" id="PF02518">
    <property type="entry name" value="HATPase_c"/>
    <property type="match status" value="1"/>
</dbReference>
<feature type="transmembrane region" description="Helical" evidence="7">
    <location>
        <begin position="181"/>
        <end position="204"/>
    </location>
</feature>
<evidence type="ECO:0000256" key="2">
    <source>
        <dbReference type="ARBA" id="ARBA00012438"/>
    </source>
</evidence>
<dbReference type="Pfam" id="PF13426">
    <property type="entry name" value="PAS_9"/>
    <property type="match status" value="1"/>
</dbReference>
<reference evidence="10 11" key="1">
    <citation type="submission" date="2022-03" db="EMBL/GenBank/DDBJ databases">
        <authorList>
            <person name="Koch H."/>
        </authorList>
    </citation>
    <scope>NUCLEOTIDE SEQUENCE [LARGE SCALE GENOMIC DNA]</scope>
    <source>
        <strain evidence="10 11">G1</strain>
    </source>
</reference>
<proteinExistence type="predicted"/>
<evidence type="ECO:0000259" key="8">
    <source>
        <dbReference type="PROSITE" id="PS50109"/>
    </source>
</evidence>
<dbReference type="EC" id="2.7.13.3" evidence="2"/>
<dbReference type="NCBIfam" id="TIGR00229">
    <property type="entry name" value="sensory_box"/>
    <property type="match status" value="1"/>
</dbReference>
<sequence length="577" mass="63466">MDIKTVILTLAIGSFVFGTILILFQYGKEPSQRIPFWVTAKFMQGGGSLLLYARDATPEFIGVLVANCLLLSGCAYEGWAIVHITGRRVSRFLHVSTAAATMAACVVMLFLEPSKSIAVSFSLHTLFYALPGWALLKHGGEASLLRRGLGWSFCLLALIFGVRAVWALVEPAQSHLFFGVMIHQVMLPAVYCMMLISGFSMLLLAKETSDRALRTTLREQKAILETLPTGLAILRERIIERCNPALEAIFGFAPGTMAGTSTACLYENAKASEQYGRIMYEAIVNRGSFAGEVAVMRQNGERFWAWVQGTSIFPERAQSYAVFSVTDISQQKAQQQLLQQQNQELEKAGQARSRFLKTVAHEFRTPLGLLASSTDILDRYWERLNTAERGEQNSRIRSAARQLSELTTAIISHNQAEGGSYEPVLQQVDLTAFCRTVAGEAETVWSNGHTLHLAIGDDCGSAVLDETLLRRVLQNLLSNAFRYTPPEGFIALRARRIEGQLVLEVVDSGIGISEDDQQHIFEAYYRGSNTGLRRGLGLGLAIVREALELLRGTITITSAPGAGTTMLVTLPLAEMET</sequence>
<evidence type="ECO:0000313" key="10">
    <source>
        <dbReference type="EMBL" id="CAH2031833.1"/>
    </source>
</evidence>
<dbReference type="InterPro" id="IPR000700">
    <property type="entry name" value="PAS-assoc_C"/>
</dbReference>
<keyword evidence="6" id="KW-0902">Two-component regulatory system</keyword>
<dbReference type="InterPro" id="IPR003594">
    <property type="entry name" value="HATPase_dom"/>
</dbReference>
<dbReference type="Gene3D" id="1.10.287.130">
    <property type="match status" value="1"/>
</dbReference>
<evidence type="ECO:0000256" key="3">
    <source>
        <dbReference type="ARBA" id="ARBA00022553"/>
    </source>
</evidence>
<keyword evidence="4 10" id="KW-0808">Transferase</keyword>
<dbReference type="GO" id="GO:0004673">
    <property type="term" value="F:protein histidine kinase activity"/>
    <property type="evidence" value="ECO:0007669"/>
    <property type="project" value="UniProtKB-EC"/>
</dbReference>
<keyword evidence="3" id="KW-0597">Phosphoprotein</keyword>
<keyword evidence="11" id="KW-1185">Reference proteome</keyword>
<dbReference type="Proteomes" id="UP001295463">
    <property type="component" value="Chromosome"/>
</dbReference>
<dbReference type="CDD" id="cd00075">
    <property type="entry name" value="HATPase"/>
    <property type="match status" value="1"/>
</dbReference>
<dbReference type="InterPro" id="IPR003661">
    <property type="entry name" value="HisK_dim/P_dom"/>
</dbReference>
<dbReference type="Pfam" id="PF00512">
    <property type="entry name" value="HisKA"/>
    <property type="match status" value="1"/>
</dbReference>
<dbReference type="SMART" id="SM00387">
    <property type="entry name" value="HATPase_c"/>
    <property type="match status" value="1"/>
</dbReference>
<dbReference type="Gene3D" id="3.30.565.10">
    <property type="entry name" value="Histidine kinase-like ATPase, C-terminal domain"/>
    <property type="match status" value="1"/>
</dbReference>
<evidence type="ECO:0000256" key="1">
    <source>
        <dbReference type="ARBA" id="ARBA00000085"/>
    </source>
</evidence>
<dbReference type="InterPro" id="IPR036890">
    <property type="entry name" value="HATPase_C_sf"/>
</dbReference>
<dbReference type="CDD" id="cd00130">
    <property type="entry name" value="PAS"/>
    <property type="match status" value="1"/>
</dbReference>
<evidence type="ECO:0000313" key="11">
    <source>
        <dbReference type="Proteomes" id="UP001295463"/>
    </source>
</evidence>
<dbReference type="SUPFAM" id="SSF55874">
    <property type="entry name" value="ATPase domain of HSP90 chaperone/DNA topoisomerase II/histidine kinase"/>
    <property type="match status" value="1"/>
</dbReference>
<dbReference type="InterPro" id="IPR035965">
    <property type="entry name" value="PAS-like_dom_sf"/>
</dbReference>
<feature type="transmembrane region" description="Helical" evidence="7">
    <location>
        <begin position="148"/>
        <end position="169"/>
    </location>
</feature>
<dbReference type="CDD" id="cd00082">
    <property type="entry name" value="HisKA"/>
    <property type="match status" value="1"/>
</dbReference>
<dbReference type="PRINTS" id="PR00344">
    <property type="entry name" value="BCTRLSENSOR"/>
</dbReference>
<feature type="transmembrane region" description="Helical" evidence="7">
    <location>
        <begin position="6"/>
        <end position="24"/>
    </location>
</feature>
<feature type="transmembrane region" description="Helical" evidence="7">
    <location>
        <begin position="92"/>
        <end position="111"/>
    </location>
</feature>
<gene>
    <name evidence="10" type="ORF">GEAMG1_1998</name>
</gene>
<dbReference type="PANTHER" id="PTHR43711:SF26">
    <property type="entry name" value="SENSOR HISTIDINE KINASE RCSC"/>
    <property type="match status" value="1"/>
</dbReference>
<evidence type="ECO:0000259" key="9">
    <source>
        <dbReference type="PROSITE" id="PS50113"/>
    </source>
</evidence>
<feature type="transmembrane region" description="Helical" evidence="7">
    <location>
        <begin position="60"/>
        <end position="80"/>
    </location>
</feature>
<evidence type="ECO:0000256" key="5">
    <source>
        <dbReference type="ARBA" id="ARBA00022777"/>
    </source>
</evidence>
<dbReference type="SUPFAM" id="SSF55785">
    <property type="entry name" value="PYP-like sensor domain (PAS domain)"/>
    <property type="match status" value="1"/>
</dbReference>
<comment type="catalytic activity">
    <reaction evidence="1">
        <text>ATP + protein L-histidine = ADP + protein N-phospho-L-histidine.</text>
        <dbReference type="EC" id="2.7.13.3"/>
    </reaction>
</comment>
<dbReference type="Gene3D" id="3.30.450.20">
    <property type="entry name" value="PAS domain"/>
    <property type="match status" value="1"/>
</dbReference>
<accession>A0ABM9D9D6</accession>
<name>A0ABM9D9D6_9BACT</name>
<evidence type="ECO:0000256" key="6">
    <source>
        <dbReference type="ARBA" id="ARBA00023012"/>
    </source>
</evidence>
<dbReference type="PROSITE" id="PS50109">
    <property type="entry name" value="HIS_KIN"/>
    <property type="match status" value="1"/>
</dbReference>